<evidence type="ECO:0000256" key="3">
    <source>
        <dbReference type="ARBA" id="ARBA00022692"/>
    </source>
</evidence>
<sequence length="480" mass="50860">MTVLLPFVINAGLNFVLGLLIAYCLGPAAFGLYAIGAAIVVLVNTALLDWLRLSAIRFYSLTAREKQPEIRATLDLLAAGISIALSGLLVAAIVAGIDFRLPAMLLAAAVLGGMGAGLFDYHGAIARARFLDAAYAKLIIVKNLLALILMVGGAWITRDPTTVLLGGLLSVAVALLLVRRALADAPLSVSAARKDVAWTFLLYSLPLIGSNAIYSLIPLINRSLLAGAHGFAEAGYFSLASDMGLKLFGTLASTLEIVLLREVIRLDEHRGRPAALRRIAENIVVVLMVTLPIAVGLWLVLPAFERLLVPESFRGHFASYMAILLPGFAALTISQAAFIPVFLLGKRTGIAPLATGLGFACNLLIAFGGLVSGPPRYAYAQASAFVVAFVVTAAAALRAMPVWPSLRDLLCVLFALLLMALVVWPLSGRFTAPVELVLQVALGSAVYAGVVLGLNTMRLRSKLMLWRAMRGKGRPSQPSS</sequence>
<gene>
    <name evidence="7" type="ORF">DWE98_24605</name>
</gene>
<feature type="transmembrane region" description="Helical" evidence="6">
    <location>
        <begin position="162"/>
        <end position="178"/>
    </location>
</feature>
<comment type="subcellular location">
    <subcellularLocation>
        <location evidence="1">Cell membrane</location>
        <topology evidence="1">Multi-pass membrane protein</topology>
    </subcellularLocation>
</comment>
<keyword evidence="5 6" id="KW-0472">Membrane</keyword>
<keyword evidence="3 6" id="KW-0812">Transmembrane</keyword>
<feature type="transmembrane region" description="Helical" evidence="6">
    <location>
        <begin position="72"/>
        <end position="97"/>
    </location>
</feature>
<dbReference type="GO" id="GO:0005886">
    <property type="term" value="C:plasma membrane"/>
    <property type="evidence" value="ECO:0007669"/>
    <property type="project" value="UniProtKB-SubCell"/>
</dbReference>
<feature type="transmembrane region" description="Helical" evidence="6">
    <location>
        <begin position="436"/>
        <end position="457"/>
    </location>
</feature>
<reference evidence="8" key="1">
    <citation type="submission" date="2018-07" db="EMBL/GenBank/DDBJ databases">
        <authorList>
            <person name="Safronova V.I."/>
            <person name="Chirak E.R."/>
            <person name="Sazanova A.L."/>
        </authorList>
    </citation>
    <scope>NUCLEOTIDE SEQUENCE [LARGE SCALE GENOMIC DNA]</scope>
    <source>
        <strain evidence="8">RCAM04685</strain>
    </source>
</reference>
<keyword evidence="2" id="KW-1003">Cell membrane</keyword>
<evidence type="ECO:0000313" key="8">
    <source>
        <dbReference type="Proteomes" id="UP000255207"/>
    </source>
</evidence>
<comment type="caution">
    <text evidence="7">The sequence shown here is derived from an EMBL/GenBank/DDBJ whole genome shotgun (WGS) entry which is preliminary data.</text>
</comment>
<dbReference type="RefSeq" id="WP_114831956.1">
    <property type="nucleotide sequence ID" value="NZ_QQTO01000010.1"/>
</dbReference>
<evidence type="ECO:0000256" key="1">
    <source>
        <dbReference type="ARBA" id="ARBA00004651"/>
    </source>
</evidence>
<dbReference type="PANTHER" id="PTHR30250:SF11">
    <property type="entry name" value="O-ANTIGEN TRANSPORTER-RELATED"/>
    <property type="match status" value="1"/>
</dbReference>
<evidence type="ECO:0000256" key="4">
    <source>
        <dbReference type="ARBA" id="ARBA00022989"/>
    </source>
</evidence>
<feature type="transmembrane region" description="Helical" evidence="6">
    <location>
        <begin position="409"/>
        <end position="430"/>
    </location>
</feature>
<protein>
    <submittedName>
        <fullName evidence="7">Lipopolysaccharide biosynthesis protein</fullName>
    </submittedName>
</protein>
<dbReference type="OrthoDB" id="8149983at2"/>
<organism evidence="7 8">
    <name type="scientific">Bosea caraganae</name>
    <dbReference type="NCBI Taxonomy" id="2763117"/>
    <lineage>
        <taxon>Bacteria</taxon>
        <taxon>Pseudomonadati</taxon>
        <taxon>Pseudomonadota</taxon>
        <taxon>Alphaproteobacteria</taxon>
        <taxon>Hyphomicrobiales</taxon>
        <taxon>Boseaceae</taxon>
        <taxon>Bosea</taxon>
    </lineage>
</organism>
<feature type="transmembrane region" description="Helical" evidence="6">
    <location>
        <begin position="103"/>
        <end position="122"/>
    </location>
</feature>
<dbReference type="Proteomes" id="UP000255207">
    <property type="component" value="Unassembled WGS sequence"/>
</dbReference>
<feature type="transmembrane region" description="Helical" evidence="6">
    <location>
        <begin position="32"/>
        <end position="51"/>
    </location>
</feature>
<feature type="transmembrane region" description="Helical" evidence="6">
    <location>
        <begin position="320"/>
        <end position="343"/>
    </location>
</feature>
<evidence type="ECO:0000256" key="5">
    <source>
        <dbReference type="ARBA" id="ARBA00023136"/>
    </source>
</evidence>
<feature type="transmembrane region" description="Helical" evidence="6">
    <location>
        <begin position="7"/>
        <end position="26"/>
    </location>
</feature>
<feature type="transmembrane region" description="Helical" evidence="6">
    <location>
        <begin position="198"/>
        <end position="217"/>
    </location>
</feature>
<evidence type="ECO:0000256" key="6">
    <source>
        <dbReference type="SAM" id="Phobius"/>
    </source>
</evidence>
<dbReference type="AlphaFoldDB" id="A0A370L0W5"/>
<feature type="transmembrane region" description="Helical" evidence="6">
    <location>
        <begin position="134"/>
        <end position="156"/>
    </location>
</feature>
<name>A0A370L0W5_9HYPH</name>
<evidence type="ECO:0000313" key="7">
    <source>
        <dbReference type="EMBL" id="RDJ20502.1"/>
    </source>
</evidence>
<proteinExistence type="predicted"/>
<accession>A0A370L0W5</accession>
<dbReference type="InterPro" id="IPR050833">
    <property type="entry name" value="Poly_Biosynth_Transport"/>
</dbReference>
<keyword evidence="4 6" id="KW-1133">Transmembrane helix</keyword>
<feature type="transmembrane region" description="Helical" evidence="6">
    <location>
        <begin position="279"/>
        <end position="300"/>
    </location>
</feature>
<keyword evidence="8" id="KW-1185">Reference proteome</keyword>
<feature type="transmembrane region" description="Helical" evidence="6">
    <location>
        <begin position="350"/>
        <end position="371"/>
    </location>
</feature>
<feature type="transmembrane region" description="Helical" evidence="6">
    <location>
        <begin position="377"/>
        <end position="397"/>
    </location>
</feature>
<dbReference type="EMBL" id="QQTP01000018">
    <property type="protein sequence ID" value="RDJ20502.1"/>
    <property type="molecule type" value="Genomic_DNA"/>
</dbReference>
<feature type="transmembrane region" description="Helical" evidence="6">
    <location>
        <begin position="237"/>
        <end position="259"/>
    </location>
</feature>
<evidence type="ECO:0000256" key="2">
    <source>
        <dbReference type="ARBA" id="ARBA00022475"/>
    </source>
</evidence>
<dbReference type="PANTHER" id="PTHR30250">
    <property type="entry name" value="PST FAMILY PREDICTED COLANIC ACID TRANSPORTER"/>
    <property type="match status" value="1"/>
</dbReference>